<dbReference type="UniPathway" id="UPA00241">
    <property type="reaction ID" value="UER00355"/>
</dbReference>
<comment type="function">
    <text evidence="9">Reversibly transfers an adenylyl group from ATP to 4'-phosphopantetheine, yielding dephospho-CoA (dPCoA) and pyrophosphate.</text>
</comment>
<evidence type="ECO:0000313" key="11">
    <source>
        <dbReference type="EMBL" id="SDC34424.1"/>
    </source>
</evidence>
<dbReference type="CDD" id="cd02163">
    <property type="entry name" value="PPAT"/>
    <property type="match status" value="1"/>
</dbReference>
<dbReference type="HAMAP" id="MF_00151">
    <property type="entry name" value="PPAT_bact"/>
    <property type="match status" value="1"/>
</dbReference>
<comment type="catalytic activity">
    <reaction evidence="8 9">
        <text>(R)-4'-phosphopantetheine + ATP + H(+) = 3'-dephospho-CoA + diphosphate</text>
        <dbReference type="Rhea" id="RHEA:19801"/>
        <dbReference type="ChEBI" id="CHEBI:15378"/>
        <dbReference type="ChEBI" id="CHEBI:30616"/>
        <dbReference type="ChEBI" id="CHEBI:33019"/>
        <dbReference type="ChEBI" id="CHEBI:57328"/>
        <dbReference type="ChEBI" id="CHEBI:61723"/>
        <dbReference type="EC" id="2.7.7.3"/>
    </reaction>
</comment>
<dbReference type="OrthoDB" id="9806661at2"/>
<dbReference type="STRING" id="1464122.SAMN05421737_107153"/>
<evidence type="ECO:0000256" key="1">
    <source>
        <dbReference type="ARBA" id="ARBA00022490"/>
    </source>
</evidence>
<comment type="subunit">
    <text evidence="9">Homohexamer.</text>
</comment>
<dbReference type="AlphaFoldDB" id="A0A1G6KTW1"/>
<feature type="binding site" evidence="9">
    <location>
        <begin position="88"/>
        <end position="90"/>
    </location>
    <ligand>
        <name>ATP</name>
        <dbReference type="ChEBI" id="CHEBI:30616"/>
    </ligand>
</feature>
<feature type="binding site" evidence="9">
    <location>
        <begin position="9"/>
        <end position="10"/>
    </location>
    <ligand>
        <name>ATP</name>
        <dbReference type="ChEBI" id="CHEBI:30616"/>
    </ligand>
</feature>
<feature type="binding site" evidence="9">
    <location>
        <position position="87"/>
    </location>
    <ligand>
        <name>substrate</name>
    </ligand>
</feature>
<keyword evidence="2 9" id="KW-0808">Transferase</keyword>
<proteinExistence type="inferred from homology"/>
<dbReference type="InterPro" id="IPR004821">
    <property type="entry name" value="Cyt_trans-like"/>
</dbReference>
<reference evidence="12" key="1">
    <citation type="submission" date="2016-09" db="EMBL/GenBank/DDBJ databases">
        <authorList>
            <person name="Varghese N."/>
            <person name="Submissions S."/>
        </authorList>
    </citation>
    <scope>NUCLEOTIDE SEQUENCE [LARGE SCALE GENOMIC DNA]</scope>
    <source>
        <strain evidence="12">25nlg</strain>
    </source>
</reference>
<name>A0A1G6KTW1_9BACI</name>
<evidence type="ECO:0000256" key="8">
    <source>
        <dbReference type="ARBA" id="ARBA00029346"/>
    </source>
</evidence>
<feature type="binding site" evidence="9">
    <location>
        <position position="9"/>
    </location>
    <ligand>
        <name>substrate</name>
    </ligand>
</feature>
<comment type="subcellular location">
    <subcellularLocation>
        <location evidence="9">Cytoplasm</location>
    </subcellularLocation>
</comment>
<dbReference type="Pfam" id="PF01467">
    <property type="entry name" value="CTP_transf_like"/>
    <property type="match status" value="1"/>
</dbReference>
<feature type="site" description="Transition state stabilizer" evidence="9">
    <location>
        <position position="17"/>
    </location>
</feature>
<feature type="binding site" evidence="9">
    <location>
        <begin position="123"/>
        <end position="129"/>
    </location>
    <ligand>
        <name>ATP</name>
        <dbReference type="ChEBI" id="CHEBI:30616"/>
    </ligand>
</feature>
<organism evidence="11 12">
    <name type="scientific">Shouchella lonarensis</name>
    <dbReference type="NCBI Taxonomy" id="1464122"/>
    <lineage>
        <taxon>Bacteria</taxon>
        <taxon>Bacillati</taxon>
        <taxon>Bacillota</taxon>
        <taxon>Bacilli</taxon>
        <taxon>Bacillales</taxon>
        <taxon>Bacillaceae</taxon>
        <taxon>Shouchella</taxon>
    </lineage>
</organism>
<dbReference type="PANTHER" id="PTHR21342">
    <property type="entry name" value="PHOSPHOPANTETHEINE ADENYLYLTRANSFERASE"/>
    <property type="match status" value="1"/>
</dbReference>
<keyword evidence="12" id="KW-1185">Reference proteome</keyword>
<dbReference type="GO" id="GO:0005524">
    <property type="term" value="F:ATP binding"/>
    <property type="evidence" value="ECO:0007669"/>
    <property type="project" value="UniProtKB-KW"/>
</dbReference>
<comment type="similarity">
    <text evidence="9">Belongs to the bacterial CoaD family.</text>
</comment>
<feature type="binding site" evidence="9">
    <location>
        <position position="41"/>
    </location>
    <ligand>
        <name>substrate</name>
    </ligand>
</feature>
<dbReference type="InterPro" id="IPR014729">
    <property type="entry name" value="Rossmann-like_a/b/a_fold"/>
</dbReference>
<dbReference type="SUPFAM" id="SSF52374">
    <property type="entry name" value="Nucleotidylyl transferase"/>
    <property type="match status" value="1"/>
</dbReference>
<feature type="binding site" evidence="9">
    <location>
        <position position="98"/>
    </location>
    <ligand>
        <name>ATP</name>
        <dbReference type="ChEBI" id="CHEBI:30616"/>
    </ligand>
</feature>
<dbReference type="NCBIfam" id="TIGR01510">
    <property type="entry name" value="coaD_prev_kdtB"/>
    <property type="match status" value="1"/>
</dbReference>
<dbReference type="PANTHER" id="PTHR21342:SF1">
    <property type="entry name" value="PHOSPHOPANTETHEINE ADENYLYLTRANSFERASE"/>
    <property type="match status" value="1"/>
</dbReference>
<evidence type="ECO:0000256" key="4">
    <source>
        <dbReference type="ARBA" id="ARBA00022741"/>
    </source>
</evidence>
<keyword evidence="6 9" id="KW-0460">Magnesium</keyword>
<keyword evidence="7 9" id="KW-0173">Coenzyme A biosynthesis</keyword>
<keyword evidence="1 9" id="KW-0963">Cytoplasm</keyword>
<evidence type="ECO:0000256" key="2">
    <source>
        <dbReference type="ARBA" id="ARBA00022679"/>
    </source>
</evidence>
<dbReference type="Gene3D" id="3.40.50.620">
    <property type="entry name" value="HUPs"/>
    <property type="match status" value="1"/>
</dbReference>
<dbReference type="EMBL" id="FMYM01000007">
    <property type="protein sequence ID" value="SDC34424.1"/>
    <property type="molecule type" value="Genomic_DNA"/>
</dbReference>
<keyword evidence="3 9" id="KW-0548">Nucleotidyltransferase</keyword>
<evidence type="ECO:0000313" key="12">
    <source>
        <dbReference type="Proteomes" id="UP000242662"/>
    </source>
</evidence>
<feature type="domain" description="Cytidyltransferase-like" evidence="10">
    <location>
        <begin position="5"/>
        <end position="133"/>
    </location>
</feature>
<protein>
    <recommendedName>
        <fullName evidence="9">Phosphopantetheine adenylyltransferase</fullName>
        <ecNumber evidence="9">2.7.7.3</ecNumber>
    </recommendedName>
    <alternativeName>
        <fullName evidence="9">Dephospho-CoA pyrophosphorylase</fullName>
    </alternativeName>
    <alternativeName>
        <fullName evidence="9">Pantetheine-phosphate adenylyltransferase</fullName>
        <shortName evidence="9">PPAT</shortName>
    </alternativeName>
</protein>
<feature type="binding site" evidence="9">
    <location>
        <position position="73"/>
    </location>
    <ligand>
        <name>substrate</name>
    </ligand>
</feature>
<dbReference type="EC" id="2.7.7.3" evidence="9"/>
<keyword evidence="5 9" id="KW-0067">ATP-binding</keyword>
<dbReference type="GO" id="GO:0015937">
    <property type="term" value="P:coenzyme A biosynthetic process"/>
    <property type="evidence" value="ECO:0007669"/>
    <property type="project" value="UniProtKB-UniRule"/>
</dbReference>
<dbReference type="NCBIfam" id="TIGR00125">
    <property type="entry name" value="cyt_tran_rel"/>
    <property type="match status" value="1"/>
</dbReference>
<evidence type="ECO:0000256" key="5">
    <source>
        <dbReference type="ARBA" id="ARBA00022840"/>
    </source>
</evidence>
<dbReference type="GO" id="GO:0005737">
    <property type="term" value="C:cytoplasm"/>
    <property type="evidence" value="ECO:0007669"/>
    <property type="project" value="UniProtKB-SubCell"/>
</dbReference>
<sequence>MTRAICAGSFDPVTNGHVDLITRAAAMFDEVVVAVLINQQKKPLFTIEERIDMLAQVLKSRPNVIVESFDGLLIDYARSKQATVIVRGLRSATDFDYEMSIAALNRHLAPEIDTVCLMTDPKTAFISSSIVKEAATYQSNISALVPAPVADALGKKFNV</sequence>
<evidence type="ECO:0000259" key="10">
    <source>
        <dbReference type="Pfam" id="PF01467"/>
    </source>
</evidence>
<evidence type="ECO:0000256" key="9">
    <source>
        <dbReference type="HAMAP-Rule" id="MF_00151"/>
    </source>
</evidence>
<comment type="cofactor">
    <cofactor evidence="9">
        <name>Mg(2+)</name>
        <dbReference type="ChEBI" id="CHEBI:18420"/>
    </cofactor>
</comment>
<dbReference type="RefSeq" id="WP_090775959.1">
    <property type="nucleotide sequence ID" value="NZ_FMYM01000007.1"/>
</dbReference>
<evidence type="ECO:0000256" key="6">
    <source>
        <dbReference type="ARBA" id="ARBA00022842"/>
    </source>
</evidence>
<dbReference type="InterPro" id="IPR001980">
    <property type="entry name" value="PPAT"/>
</dbReference>
<dbReference type="Proteomes" id="UP000242662">
    <property type="component" value="Unassembled WGS sequence"/>
</dbReference>
<gene>
    <name evidence="9" type="primary">coaD</name>
    <name evidence="11" type="ORF">SAMN05421737_107153</name>
</gene>
<accession>A0A1G6KTW1</accession>
<dbReference type="PRINTS" id="PR01020">
    <property type="entry name" value="LPSBIOSNTHSS"/>
</dbReference>
<evidence type="ECO:0000256" key="3">
    <source>
        <dbReference type="ARBA" id="ARBA00022695"/>
    </source>
</evidence>
<comment type="pathway">
    <text evidence="9">Cofactor biosynthesis; coenzyme A biosynthesis; CoA from (R)-pantothenate: step 4/5.</text>
</comment>
<keyword evidence="4 9" id="KW-0547">Nucleotide-binding</keyword>
<evidence type="ECO:0000256" key="7">
    <source>
        <dbReference type="ARBA" id="ARBA00022993"/>
    </source>
</evidence>
<feature type="binding site" evidence="9">
    <location>
        <position position="17"/>
    </location>
    <ligand>
        <name>ATP</name>
        <dbReference type="ChEBI" id="CHEBI:30616"/>
    </ligand>
</feature>
<dbReference type="GO" id="GO:0004595">
    <property type="term" value="F:pantetheine-phosphate adenylyltransferase activity"/>
    <property type="evidence" value="ECO:0007669"/>
    <property type="project" value="UniProtKB-UniRule"/>
</dbReference>